<gene>
    <name evidence="1" type="ORF">UFOVP568_24</name>
</gene>
<accession>A0A6J5MU33</accession>
<name>A0A6J5MU33_9CAUD</name>
<reference evidence="1" key="1">
    <citation type="submission" date="2020-04" db="EMBL/GenBank/DDBJ databases">
        <authorList>
            <person name="Chiriac C."/>
            <person name="Salcher M."/>
            <person name="Ghai R."/>
            <person name="Kavagutti S V."/>
        </authorList>
    </citation>
    <scope>NUCLEOTIDE SEQUENCE</scope>
</reference>
<organism evidence="1">
    <name type="scientific">uncultured Caudovirales phage</name>
    <dbReference type="NCBI Taxonomy" id="2100421"/>
    <lineage>
        <taxon>Viruses</taxon>
        <taxon>Duplodnaviria</taxon>
        <taxon>Heunggongvirae</taxon>
        <taxon>Uroviricota</taxon>
        <taxon>Caudoviricetes</taxon>
        <taxon>Peduoviridae</taxon>
        <taxon>Maltschvirus</taxon>
        <taxon>Maltschvirus maltsch</taxon>
    </lineage>
</organism>
<evidence type="ECO:0000313" key="1">
    <source>
        <dbReference type="EMBL" id="CAB4150404.1"/>
    </source>
</evidence>
<proteinExistence type="predicted"/>
<sequence>MSATVIQLAPKSKQGKQHHITWAVNYNMLSKKFDWSVTIPVQPQVFHGNASTMLEAEKEVDKLLSVWR</sequence>
<protein>
    <submittedName>
        <fullName evidence="1">Uncharacterized protein</fullName>
    </submittedName>
</protein>
<dbReference type="EMBL" id="LR796546">
    <property type="protein sequence ID" value="CAB4150404.1"/>
    <property type="molecule type" value="Genomic_DNA"/>
</dbReference>